<dbReference type="Pfam" id="PF02517">
    <property type="entry name" value="Rce1-like"/>
    <property type="match status" value="1"/>
</dbReference>
<sequence length="397" mass="40953">MLSQLVLSSTPARAFLHARLLVGVCVGLAVSLVGAVLYLLTGPFVTVALAAVVVPLLVGVVFTSAAFALGIGSVLPKFETTEVFDSVETVAPSIVASLIHGATMLLVTATAVALGALSTASETPLSGGEAVAVFSLFGLAMFVTADGSRRYAIARFRDYGRDQVGLGGLFRVYASLLLAVAALVLGQAVGSSVALVVGLDRPVALLLPLLFVAEYAGYVLVAVGFLYVTRRGLGYLDLARPSRRDLLVGAGGLVASVAVWAIASLLISGLGLPVADHPLFSAEEGDAWLLLALVPLVLFVNAPVEELLYRNVIQKYLGERFSSLTAIVLASGIFALAHLPAYFGGDLLGTAVTLGLLFVVSCVWGAVYVRTENILVVAAVHGGYNALLVAGAYLAAV</sequence>
<dbReference type="GO" id="GO:0080120">
    <property type="term" value="P:CAAX-box protein maturation"/>
    <property type="evidence" value="ECO:0007669"/>
    <property type="project" value="UniProtKB-ARBA"/>
</dbReference>
<keyword evidence="3" id="KW-0378">Hydrolase</keyword>
<keyword evidence="1" id="KW-0812">Transmembrane</keyword>
<comment type="caution">
    <text evidence="3">The sequence shown here is derived from an EMBL/GenBank/DDBJ whole genome shotgun (WGS) entry which is preliminary data.</text>
</comment>
<evidence type="ECO:0000256" key="1">
    <source>
        <dbReference type="SAM" id="Phobius"/>
    </source>
</evidence>
<evidence type="ECO:0000259" key="2">
    <source>
        <dbReference type="Pfam" id="PF02517"/>
    </source>
</evidence>
<dbReference type="EC" id="3.4.-.-" evidence="3"/>
<feature type="transmembrane region" description="Helical" evidence="1">
    <location>
        <begin position="246"/>
        <end position="267"/>
    </location>
</feature>
<accession>A0ABD5VXC6</accession>
<keyword evidence="1" id="KW-1133">Transmembrane helix</keyword>
<dbReference type="Proteomes" id="UP001596445">
    <property type="component" value="Unassembled WGS sequence"/>
</dbReference>
<protein>
    <submittedName>
        <fullName evidence="3">CPBP family intramembrane glutamic endopeptidase</fullName>
        <ecNumber evidence="3">3.4.-.-</ecNumber>
    </submittedName>
</protein>
<name>A0ABD5VXC6_9EURY</name>
<dbReference type="EMBL" id="JBHSZI010000001">
    <property type="protein sequence ID" value="MFC7057089.1"/>
    <property type="molecule type" value="Genomic_DNA"/>
</dbReference>
<proteinExistence type="predicted"/>
<feature type="transmembrane region" description="Helical" evidence="1">
    <location>
        <begin position="287"/>
        <end position="309"/>
    </location>
</feature>
<feature type="domain" description="CAAX prenyl protease 2/Lysostaphin resistance protein A-like" evidence="2">
    <location>
        <begin position="288"/>
        <end position="387"/>
    </location>
</feature>
<feature type="transmembrane region" description="Helical" evidence="1">
    <location>
        <begin position="321"/>
        <end position="341"/>
    </location>
</feature>
<dbReference type="GO" id="GO:0004175">
    <property type="term" value="F:endopeptidase activity"/>
    <property type="evidence" value="ECO:0007669"/>
    <property type="project" value="UniProtKB-ARBA"/>
</dbReference>
<dbReference type="RefSeq" id="WP_382183815.1">
    <property type="nucleotide sequence ID" value="NZ_JBHSZI010000001.1"/>
</dbReference>
<feature type="transmembrane region" description="Helical" evidence="1">
    <location>
        <begin position="130"/>
        <end position="148"/>
    </location>
</feature>
<evidence type="ECO:0000313" key="4">
    <source>
        <dbReference type="Proteomes" id="UP001596445"/>
    </source>
</evidence>
<feature type="transmembrane region" description="Helical" evidence="1">
    <location>
        <begin position="169"/>
        <end position="197"/>
    </location>
</feature>
<dbReference type="AlphaFoldDB" id="A0ABD5VXC6"/>
<evidence type="ECO:0000313" key="3">
    <source>
        <dbReference type="EMBL" id="MFC7057089.1"/>
    </source>
</evidence>
<feature type="transmembrane region" description="Helical" evidence="1">
    <location>
        <begin position="347"/>
        <end position="367"/>
    </location>
</feature>
<keyword evidence="4" id="KW-1185">Reference proteome</keyword>
<reference evidence="3 4" key="1">
    <citation type="journal article" date="2019" name="Int. J. Syst. Evol. Microbiol.">
        <title>The Global Catalogue of Microorganisms (GCM) 10K type strain sequencing project: providing services to taxonomists for standard genome sequencing and annotation.</title>
        <authorList>
            <consortium name="The Broad Institute Genomics Platform"/>
            <consortium name="The Broad Institute Genome Sequencing Center for Infectious Disease"/>
            <person name="Wu L."/>
            <person name="Ma J."/>
        </authorList>
    </citation>
    <scope>NUCLEOTIDE SEQUENCE [LARGE SCALE GENOMIC DNA]</scope>
    <source>
        <strain evidence="3 4">JCM 30072</strain>
    </source>
</reference>
<keyword evidence="1" id="KW-0472">Membrane</keyword>
<feature type="transmembrane region" description="Helical" evidence="1">
    <location>
        <begin position="47"/>
        <end position="75"/>
    </location>
</feature>
<organism evidence="3 4">
    <name type="scientific">Halovenus salina</name>
    <dbReference type="NCBI Taxonomy" id="1510225"/>
    <lineage>
        <taxon>Archaea</taxon>
        <taxon>Methanobacteriati</taxon>
        <taxon>Methanobacteriota</taxon>
        <taxon>Stenosarchaea group</taxon>
        <taxon>Halobacteria</taxon>
        <taxon>Halobacteriales</taxon>
        <taxon>Haloarculaceae</taxon>
        <taxon>Halovenus</taxon>
    </lineage>
</organism>
<feature type="transmembrane region" description="Helical" evidence="1">
    <location>
        <begin position="20"/>
        <end position="41"/>
    </location>
</feature>
<feature type="transmembrane region" description="Helical" evidence="1">
    <location>
        <begin position="374"/>
        <end position="396"/>
    </location>
</feature>
<gene>
    <name evidence="3" type="ORF">ACFQQG_01520</name>
</gene>
<feature type="transmembrane region" description="Helical" evidence="1">
    <location>
        <begin position="203"/>
        <end position="226"/>
    </location>
</feature>
<dbReference type="InterPro" id="IPR003675">
    <property type="entry name" value="Rce1/LyrA-like_dom"/>
</dbReference>
<feature type="transmembrane region" description="Helical" evidence="1">
    <location>
        <begin position="95"/>
        <end position="118"/>
    </location>
</feature>